<dbReference type="Proteomes" id="UP001362999">
    <property type="component" value="Unassembled WGS sequence"/>
</dbReference>
<keyword evidence="3" id="KW-1185">Reference proteome</keyword>
<feature type="region of interest" description="Disordered" evidence="1">
    <location>
        <begin position="39"/>
        <end position="93"/>
    </location>
</feature>
<protein>
    <submittedName>
        <fullName evidence="2">Uncharacterized protein</fullName>
    </submittedName>
</protein>
<gene>
    <name evidence="2" type="ORF">R3P38DRAFT_3176351</name>
</gene>
<accession>A0AAW0D448</accession>
<dbReference type="Gene3D" id="3.60.130.30">
    <property type="match status" value="1"/>
</dbReference>
<evidence type="ECO:0000313" key="2">
    <source>
        <dbReference type="EMBL" id="KAK7046967.1"/>
    </source>
</evidence>
<reference evidence="2 3" key="1">
    <citation type="journal article" date="2024" name="J Genomics">
        <title>Draft genome sequencing and assembly of Favolaschia claudopus CIRM-BRFM 2984 isolated from oak limbs.</title>
        <authorList>
            <person name="Navarro D."/>
            <person name="Drula E."/>
            <person name="Chaduli D."/>
            <person name="Cazenave R."/>
            <person name="Ahrendt S."/>
            <person name="Wang J."/>
            <person name="Lipzen A."/>
            <person name="Daum C."/>
            <person name="Barry K."/>
            <person name="Grigoriev I.V."/>
            <person name="Favel A."/>
            <person name="Rosso M.N."/>
            <person name="Martin F."/>
        </authorList>
    </citation>
    <scope>NUCLEOTIDE SEQUENCE [LARGE SCALE GENOMIC DNA]</scope>
    <source>
        <strain evidence="2 3">CIRM-BRFM 2984</strain>
    </source>
</reference>
<name>A0AAW0D448_9AGAR</name>
<evidence type="ECO:0000256" key="1">
    <source>
        <dbReference type="SAM" id="MobiDB-lite"/>
    </source>
</evidence>
<feature type="region of interest" description="Disordered" evidence="1">
    <location>
        <begin position="159"/>
        <end position="178"/>
    </location>
</feature>
<organism evidence="2 3">
    <name type="scientific">Favolaschia claudopus</name>
    <dbReference type="NCBI Taxonomy" id="2862362"/>
    <lineage>
        <taxon>Eukaryota</taxon>
        <taxon>Fungi</taxon>
        <taxon>Dikarya</taxon>
        <taxon>Basidiomycota</taxon>
        <taxon>Agaricomycotina</taxon>
        <taxon>Agaricomycetes</taxon>
        <taxon>Agaricomycetidae</taxon>
        <taxon>Agaricales</taxon>
        <taxon>Marasmiineae</taxon>
        <taxon>Mycenaceae</taxon>
        <taxon>Favolaschia</taxon>
    </lineage>
</organism>
<sequence>MLWTPCSTGKTRSGTTFSAWASDFNLSAAVQRAVLAENEAERMNSVDEEWPPPPRDPLNEVDDQYPPEAPDPSNTVDDASPSPPLSKKRKRSPPVIFEDVVAAGKPLSGSHRRRRVKRKLEVQANGHKPLLSTTNQVVAPSLPLFAPILNAATLPTASGAYGAKNETEDEKRGGSQRRSVKDLLASGFQLIKWDGIGARPLVDSCRRIFAVLAGQPTKNGFANAVSRAYSFIKEQGAAAPFTPNMLHHRRGLFAAINVGIVLGKGQPDPTRNNNHGCVALENALLGNADIQRMAHFASSAFAMWAPRLHAHYVSNNRKLHKKLPHLQRPFPESVFSCAAFNFATASAPNVWTFKHRDVTNLPFGWCAVQALGIFDATKGGHLILWDAKLVIEFPSGALILLPSATIAHSNVPVQDGDERISFTQFTAGAIFRWVDNGGCTLAKLAKDNPARFAELTKEREKRWEMGLGLFSTVEELVLQK</sequence>
<dbReference type="AlphaFoldDB" id="A0AAW0D448"/>
<comment type="caution">
    <text evidence="2">The sequence shown here is derived from an EMBL/GenBank/DDBJ whole genome shotgun (WGS) entry which is preliminary data.</text>
</comment>
<dbReference type="EMBL" id="JAWWNJ010000010">
    <property type="protein sequence ID" value="KAK7046967.1"/>
    <property type="molecule type" value="Genomic_DNA"/>
</dbReference>
<proteinExistence type="predicted"/>
<evidence type="ECO:0000313" key="3">
    <source>
        <dbReference type="Proteomes" id="UP001362999"/>
    </source>
</evidence>